<evidence type="ECO:0000313" key="3">
    <source>
        <dbReference type="Proteomes" id="UP000321118"/>
    </source>
</evidence>
<dbReference type="EMBL" id="BJUB01000010">
    <property type="protein sequence ID" value="GEK22666.1"/>
    <property type="molecule type" value="Genomic_DNA"/>
</dbReference>
<feature type="transmembrane region" description="Helical" evidence="1">
    <location>
        <begin position="27"/>
        <end position="52"/>
    </location>
</feature>
<gene>
    <name evidence="2" type="ORF">CXY01_31860</name>
</gene>
<sequence>MGTTTNDGPSTTTDVRRASDRRPVRRLVLTGLLATLVAMVATTLVAALAQALGVDFMVSGSDEAIPLAGFATVTGLFSVLGVVLAAVLLRWSAHPATRLVQTAVTLTAVSLVPPLLLGDGAATSVALVVLHLVAAAVMIPALARSLRTA</sequence>
<protein>
    <submittedName>
        <fullName evidence="2">Uncharacterized protein</fullName>
    </submittedName>
</protein>
<dbReference type="Pfam" id="PF19545">
    <property type="entry name" value="DUF6069"/>
    <property type="match status" value="1"/>
</dbReference>
<feature type="transmembrane region" description="Helical" evidence="1">
    <location>
        <begin position="122"/>
        <end position="143"/>
    </location>
</feature>
<keyword evidence="1" id="KW-0472">Membrane</keyword>
<feature type="transmembrane region" description="Helical" evidence="1">
    <location>
        <begin position="64"/>
        <end position="89"/>
    </location>
</feature>
<dbReference type="Proteomes" id="UP000321118">
    <property type="component" value="Unassembled WGS sequence"/>
</dbReference>
<reference evidence="2 3" key="1">
    <citation type="submission" date="2019-07" db="EMBL/GenBank/DDBJ databases">
        <title>Whole genome shotgun sequence of Cellulomonas xylanilytica NBRC 101102.</title>
        <authorList>
            <person name="Hosoyama A."/>
            <person name="Uohara A."/>
            <person name="Ohji S."/>
            <person name="Ichikawa N."/>
        </authorList>
    </citation>
    <scope>NUCLEOTIDE SEQUENCE [LARGE SCALE GENOMIC DNA]</scope>
    <source>
        <strain evidence="2 3">NBRC 101102</strain>
    </source>
</reference>
<keyword evidence="1" id="KW-1133">Transmembrane helix</keyword>
<comment type="caution">
    <text evidence="2">The sequence shown here is derived from an EMBL/GenBank/DDBJ whole genome shotgun (WGS) entry which is preliminary data.</text>
</comment>
<organism evidence="2 3">
    <name type="scientific">Cellulomonas xylanilytica</name>
    <dbReference type="NCBI Taxonomy" id="233583"/>
    <lineage>
        <taxon>Bacteria</taxon>
        <taxon>Bacillati</taxon>
        <taxon>Actinomycetota</taxon>
        <taxon>Actinomycetes</taxon>
        <taxon>Micrococcales</taxon>
        <taxon>Cellulomonadaceae</taxon>
        <taxon>Cellulomonas</taxon>
    </lineage>
</organism>
<accession>A0A510V7A0</accession>
<evidence type="ECO:0000313" key="2">
    <source>
        <dbReference type="EMBL" id="GEK22666.1"/>
    </source>
</evidence>
<name>A0A510V7A0_9CELL</name>
<proteinExistence type="predicted"/>
<evidence type="ECO:0000256" key="1">
    <source>
        <dbReference type="SAM" id="Phobius"/>
    </source>
</evidence>
<dbReference type="RefSeq" id="WP_222594569.1">
    <property type="nucleotide sequence ID" value="NZ_BJUB01000010.1"/>
</dbReference>
<keyword evidence="3" id="KW-1185">Reference proteome</keyword>
<dbReference type="AlphaFoldDB" id="A0A510V7A0"/>
<keyword evidence="1" id="KW-0812">Transmembrane</keyword>
<feature type="transmembrane region" description="Helical" evidence="1">
    <location>
        <begin position="96"/>
        <end position="116"/>
    </location>
</feature>
<dbReference type="InterPro" id="IPR045713">
    <property type="entry name" value="DUF6069"/>
</dbReference>